<feature type="compositionally biased region" description="Pro residues" evidence="5">
    <location>
        <begin position="662"/>
        <end position="689"/>
    </location>
</feature>
<keyword evidence="2 6" id="KW-0732">Signal</keyword>
<dbReference type="OrthoDB" id="1740450at2759"/>
<keyword evidence="3" id="KW-0378">Hydrolase</keyword>
<dbReference type="GO" id="GO:0005539">
    <property type="term" value="F:glycosaminoglycan binding"/>
    <property type="evidence" value="ECO:0007669"/>
    <property type="project" value="TreeGrafter"/>
</dbReference>
<dbReference type="EMBL" id="JAEHOE010000210">
    <property type="protein sequence ID" value="KAG2482631.1"/>
    <property type="molecule type" value="Genomic_DNA"/>
</dbReference>
<comment type="similarity">
    <text evidence="1">Belongs to the sulfatase family.</text>
</comment>
<dbReference type="PANTHER" id="PTHR43108:SF8">
    <property type="entry name" value="SD21168P"/>
    <property type="match status" value="1"/>
</dbReference>
<evidence type="ECO:0000256" key="2">
    <source>
        <dbReference type="ARBA" id="ARBA00022729"/>
    </source>
</evidence>
<feature type="compositionally biased region" description="Basic residues" evidence="5">
    <location>
        <begin position="690"/>
        <end position="699"/>
    </location>
</feature>
<dbReference type="PANTHER" id="PTHR43108">
    <property type="entry name" value="N-ACETYLGLUCOSAMINE-6-SULFATASE FAMILY MEMBER"/>
    <property type="match status" value="1"/>
</dbReference>
<dbReference type="AlphaFoldDB" id="A0A835XHX7"/>
<comment type="caution">
    <text evidence="8">The sequence shown here is derived from an EMBL/GenBank/DDBJ whole genome shotgun (WGS) entry which is preliminary data.</text>
</comment>
<evidence type="ECO:0000256" key="5">
    <source>
        <dbReference type="SAM" id="MobiDB-lite"/>
    </source>
</evidence>
<dbReference type="GO" id="GO:0008449">
    <property type="term" value="F:N-acetylglucosamine-6-sulfatase activity"/>
    <property type="evidence" value="ECO:0007669"/>
    <property type="project" value="TreeGrafter"/>
</dbReference>
<feature type="chain" id="PRO_5032815615" description="Sulfatase N-terminal domain-containing protein" evidence="6">
    <location>
        <begin position="24"/>
        <end position="699"/>
    </location>
</feature>
<dbReference type="InterPro" id="IPR024607">
    <property type="entry name" value="Sulfatase_CS"/>
</dbReference>
<feature type="compositionally biased region" description="Low complexity" evidence="5">
    <location>
        <begin position="651"/>
        <end position="661"/>
    </location>
</feature>
<evidence type="ECO:0000256" key="3">
    <source>
        <dbReference type="ARBA" id="ARBA00022801"/>
    </source>
</evidence>
<evidence type="ECO:0000256" key="1">
    <source>
        <dbReference type="ARBA" id="ARBA00008779"/>
    </source>
</evidence>
<dbReference type="CDD" id="cd16147">
    <property type="entry name" value="G6S"/>
    <property type="match status" value="1"/>
</dbReference>
<dbReference type="InterPro" id="IPR017850">
    <property type="entry name" value="Alkaline_phosphatase_core_sf"/>
</dbReference>
<reference evidence="8" key="1">
    <citation type="journal article" date="2020" name="bioRxiv">
        <title>Comparative genomics of Chlamydomonas.</title>
        <authorList>
            <person name="Craig R.J."/>
            <person name="Hasan A.R."/>
            <person name="Ness R.W."/>
            <person name="Keightley P.D."/>
        </authorList>
    </citation>
    <scope>NUCLEOTIDE SEQUENCE</scope>
    <source>
        <strain evidence="8">CCAP 11/70</strain>
    </source>
</reference>
<gene>
    <name evidence="8" type="ORF">HYH03_018439</name>
</gene>
<feature type="region of interest" description="Disordered" evidence="5">
    <location>
        <begin position="626"/>
        <end position="699"/>
    </location>
</feature>
<keyword evidence="4" id="KW-0325">Glycoprotein</keyword>
<sequence length="699" mass="76713">MRASLRDLAGLVALCAAAACSIAQRVKPNFVIVVTDDQDDVYNSTHPYYMPALDRQLRKRGVHLNNFIVNTAVCCPARVSLLTGKLAHCHNVTNNYYDKYQSGSFKKWFQTGQDRDWLPGRMSAAGYDVYYVGKFFNEYQWDYPYYRDGRRYMPPGMRVFDSVDPLEDADLPDACLSTNTVNRTCSKGKHMTDAVRDKALQYISTSAAEKRPFWIQVMPLAPHAVQCRTRPGWCPPTPPLRHANLYANDNVSIPRTPNWYARNTNLPRPTTGLTEAAYAANLNALQLGRLRSLRAVDEMIDRIVERLTDLALLNNTYIVFTSDNGFHLGAFGLLEGKVLPIEEDVRVPFFIRGPGIPEGVVSPFPAALIDLPATILAAAGLPLPDYMDGLPLPLNPALASIHTALLRNASLAVPEQLAALRAEAAAAQDLAASPAPPPAPLPVPPAALPEIPSTARRDSLILEGWSGSASRPDDSASLAHFKALRLCTPLRLFRDGGGANPTNRLGALPAYAARQVPAPGLYCYKYVAWCRGARELYDLSADPYETRSRLTLLPPRVVDRLDALLSALVHCRGPTCRNPYALLHPGGGVWNFSAALSPEHDPLYASLPKLRFVRCRSIYVRTNEQTWAQGFPQPPSPPPRPWLPPAPPDFPSSSESAGPPAGATPPPKPLGQPRPPSPGPPKPRTPLVPHPHRLPTRSW</sequence>
<feature type="domain" description="Sulfatase N-terminal" evidence="7">
    <location>
        <begin position="28"/>
        <end position="380"/>
    </location>
</feature>
<evidence type="ECO:0000313" key="9">
    <source>
        <dbReference type="Proteomes" id="UP000612055"/>
    </source>
</evidence>
<organism evidence="8 9">
    <name type="scientific">Edaphochlamys debaryana</name>
    <dbReference type="NCBI Taxonomy" id="47281"/>
    <lineage>
        <taxon>Eukaryota</taxon>
        <taxon>Viridiplantae</taxon>
        <taxon>Chlorophyta</taxon>
        <taxon>core chlorophytes</taxon>
        <taxon>Chlorophyceae</taxon>
        <taxon>CS clade</taxon>
        <taxon>Chlamydomonadales</taxon>
        <taxon>Chlamydomonadales incertae sedis</taxon>
        <taxon>Edaphochlamys</taxon>
    </lineage>
</organism>
<accession>A0A835XHX7</accession>
<dbReference type="Pfam" id="PF00884">
    <property type="entry name" value="Sulfatase"/>
    <property type="match status" value="1"/>
</dbReference>
<dbReference type="PROSITE" id="PS51257">
    <property type="entry name" value="PROKAR_LIPOPROTEIN"/>
    <property type="match status" value="1"/>
</dbReference>
<feature type="signal peptide" evidence="6">
    <location>
        <begin position="1"/>
        <end position="23"/>
    </location>
</feature>
<proteinExistence type="inferred from homology"/>
<evidence type="ECO:0000256" key="6">
    <source>
        <dbReference type="SAM" id="SignalP"/>
    </source>
</evidence>
<keyword evidence="9" id="KW-1185">Reference proteome</keyword>
<evidence type="ECO:0000256" key="4">
    <source>
        <dbReference type="ARBA" id="ARBA00023180"/>
    </source>
</evidence>
<protein>
    <recommendedName>
        <fullName evidence="7">Sulfatase N-terminal domain-containing protein</fullName>
    </recommendedName>
</protein>
<evidence type="ECO:0000259" key="7">
    <source>
        <dbReference type="Pfam" id="PF00884"/>
    </source>
</evidence>
<feature type="region of interest" description="Disordered" evidence="5">
    <location>
        <begin position="429"/>
        <end position="448"/>
    </location>
</feature>
<dbReference type="PROSITE" id="PS00523">
    <property type="entry name" value="SULFATASE_1"/>
    <property type="match status" value="1"/>
</dbReference>
<feature type="compositionally biased region" description="Pro residues" evidence="5">
    <location>
        <begin position="632"/>
        <end position="650"/>
    </location>
</feature>
<dbReference type="Gene3D" id="3.40.720.10">
    <property type="entry name" value="Alkaline Phosphatase, subunit A"/>
    <property type="match status" value="1"/>
</dbReference>
<dbReference type="Proteomes" id="UP000612055">
    <property type="component" value="Unassembled WGS sequence"/>
</dbReference>
<evidence type="ECO:0000313" key="8">
    <source>
        <dbReference type="EMBL" id="KAG2482631.1"/>
    </source>
</evidence>
<dbReference type="InterPro" id="IPR000917">
    <property type="entry name" value="Sulfatase_N"/>
</dbReference>
<name>A0A835XHX7_9CHLO</name>
<dbReference type="SUPFAM" id="SSF53649">
    <property type="entry name" value="Alkaline phosphatase-like"/>
    <property type="match status" value="1"/>
</dbReference>
<feature type="compositionally biased region" description="Pro residues" evidence="5">
    <location>
        <begin position="434"/>
        <end position="447"/>
    </location>
</feature>